<proteinExistence type="predicted"/>
<feature type="signal peptide" evidence="1">
    <location>
        <begin position="1"/>
        <end position="20"/>
    </location>
</feature>
<keyword evidence="4" id="KW-1185">Reference proteome</keyword>
<dbReference type="RefSeq" id="WP_121937389.1">
    <property type="nucleotide sequence ID" value="NZ_REFR01000009.1"/>
</dbReference>
<dbReference type="EMBL" id="REFR01000009">
    <property type="protein sequence ID" value="RMB12197.1"/>
    <property type="molecule type" value="Genomic_DNA"/>
</dbReference>
<comment type="caution">
    <text evidence="3">The sequence shown here is derived from an EMBL/GenBank/DDBJ whole genome shotgun (WGS) entry which is preliminary data.</text>
</comment>
<dbReference type="InterPro" id="IPR019545">
    <property type="entry name" value="DM13_domain"/>
</dbReference>
<sequence>MRSLLSLIASATLILLTLQAAPPALIPSALIPSAMAQEPSAEAATLLHGGTWVKKSKHIRGQWKIVEEDGRKIIVLGDDFRTSSAPDLKIFLSPLDIADLKNRNAIDGARFISPLASARGAQRYEIPADVDLSAFKAIIIHCEAYTKLWGGSNLSD</sequence>
<evidence type="ECO:0000259" key="2">
    <source>
        <dbReference type="PROSITE" id="PS51549"/>
    </source>
</evidence>
<reference evidence="3 4" key="1">
    <citation type="submission" date="2018-10" db="EMBL/GenBank/DDBJ databases">
        <title>Genomic Encyclopedia of Archaeal and Bacterial Type Strains, Phase II (KMG-II): from individual species to whole genera.</title>
        <authorList>
            <person name="Goeker M."/>
        </authorList>
    </citation>
    <scope>NUCLEOTIDE SEQUENCE [LARGE SCALE GENOMIC DNA]</scope>
    <source>
        <strain evidence="3 4">DSM 25217</strain>
    </source>
</reference>
<feature type="domain" description="DM13" evidence="2">
    <location>
        <begin position="50"/>
        <end position="155"/>
    </location>
</feature>
<accession>A0A3M0CT61</accession>
<feature type="chain" id="PRO_5018328404" evidence="1">
    <location>
        <begin position="21"/>
        <end position="156"/>
    </location>
</feature>
<dbReference type="InParanoid" id="A0A3M0CT61"/>
<keyword evidence="1" id="KW-0732">Signal</keyword>
<dbReference type="AlphaFoldDB" id="A0A3M0CT61"/>
<name>A0A3M0CT61_9PROT</name>
<evidence type="ECO:0000313" key="3">
    <source>
        <dbReference type="EMBL" id="RMB12197.1"/>
    </source>
</evidence>
<gene>
    <name evidence="3" type="ORF">BXY39_0689</name>
</gene>
<dbReference type="Pfam" id="PF10517">
    <property type="entry name" value="DM13"/>
    <property type="match status" value="1"/>
</dbReference>
<protein>
    <submittedName>
        <fullName evidence="3">Electron transfer DM13</fullName>
    </submittedName>
</protein>
<organism evidence="3 4">
    <name type="scientific">Eilatimonas milleporae</name>
    <dbReference type="NCBI Taxonomy" id="911205"/>
    <lineage>
        <taxon>Bacteria</taxon>
        <taxon>Pseudomonadati</taxon>
        <taxon>Pseudomonadota</taxon>
        <taxon>Alphaproteobacteria</taxon>
        <taxon>Kordiimonadales</taxon>
        <taxon>Kordiimonadaceae</taxon>
        <taxon>Eilatimonas</taxon>
    </lineage>
</organism>
<dbReference type="Proteomes" id="UP000271227">
    <property type="component" value="Unassembled WGS sequence"/>
</dbReference>
<dbReference type="PROSITE" id="PS51549">
    <property type="entry name" value="DM13"/>
    <property type="match status" value="1"/>
</dbReference>
<evidence type="ECO:0000256" key="1">
    <source>
        <dbReference type="SAM" id="SignalP"/>
    </source>
</evidence>
<evidence type="ECO:0000313" key="4">
    <source>
        <dbReference type="Proteomes" id="UP000271227"/>
    </source>
</evidence>
<dbReference type="OrthoDB" id="6106486at2"/>